<gene>
    <name evidence="8" type="ORF">L228DRAFT_239254</name>
</gene>
<dbReference type="GO" id="GO:0005737">
    <property type="term" value="C:cytoplasm"/>
    <property type="evidence" value="ECO:0007669"/>
    <property type="project" value="TreeGrafter"/>
</dbReference>
<organism evidence="8 9">
    <name type="scientific">Xylona heveae (strain CBS 132557 / TC161)</name>
    <dbReference type="NCBI Taxonomy" id="1328760"/>
    <lineage>
        <taxon>Eukaryota</taxon>
        <taxon>Fungi</taxon>
        <taxon>Dikarya</taxon>
        <taxon>Ascomycota</taxon>
        <taxon>Pezizomycotina</taxon>
        <taxon>Xylonomycetes</taxon>
        <taxon>Xylonales</taxon>
        <taxon>Xylonaceae</taxon>
        <taxon>Xylona</taxon>
    </lineage>
</organism>
<feature type="chain" id="PRO_5007858239" evidence="5">
    <location>
        <begin position="20"/>
        <end position="629"/>
    </location>
</feature>
<protein>
    <submittedName>
        <fullName evidence="8">Glycoside hydrolase family 32 protein</fullName>
    </submittedName>
</protein>
<dbReference type="AlphaFoldDB" id="A0A165GJH9"/>
<dbReference type="OrthoDB" id="202537at2759"/>
<dbReference type="RefSeq" id="XP_018187820.1">
    <property type="nucleotide sequence ID" value="XM_018331124.1"/>
</dbReference>
<keyword evidence="2 4" id="KW-0378">Hydrolase</keyword>
<evidence type="ECO:0000256" key="2">
    <source>
        <dbReference type="ARBA" id="ARBA00022801"/>
    </source>
</evidence>
<evidence type="ECO:0000256" key="3">
    <source>
        <dbReference type="ARBA" id="ARBA00023295"/>
    </source>
</evidence>
<dbReference type="OMA" id="SYLPIHW"/>
<comment type="similarity">
    <text evidence="1 4">Belongs to the glycosyl hydrolase 32 family.</text>
</comment>
<sequence length="629" mass="68375">MKTASAAALLLVGQAACAAVRPRNYTTIDYNLAPPNLSTLANSSLYDLWRPKAHVLPPSGNVGDPCVQYTDPKTGSFHVGWIMSQGLGGAMTDDLIHYQDLREDGGPIISPGGVNDPVGVFDGSVFPSGIDGMPTLLYTSVSFLPIHWTIPYPRGGETQSLAVSYDGGRNFTKLNQGPVIPDAPFGVNRTGFRDPWVFQNSKLDAALDSTQGAWYVVVSGGVHDDGPSQFLYRQYDPDLQYWEYLGQWWHEPANSTWGDGTWAGRWGFNFETGNIFNLNDEEGSSPDDEVFVTLGTEWSYAPAVPEVSANHDQLWAAGKVSKHGNITFTPTMAGTLDWGISAYAGSGKEMPSTSQASTKAGAPDRFISWVWLSGNSFGMAEGFPAAQQNWTGSLLLPRELSLRTIPNVVKNELVHENGSSWRVAHNNASSLVQIKTLGVEIANETYNALVSGPSYVEPGRNLSQAGVVPFNRSPSSKFQVISANISFPQSARHSGLQSGFQILSSNHESTTVYYQFSNESIIVDRSNTSAAAQTTDGIETVNEAGRLRLFDVIPDGAQQKQIETLELTLVVDNAVLEVYANGRFALSTWARSWYANSTDISFFHNGVKDVTFGDVTVSEGLYDAWPARH</sequence>
<keyword evidence="3 4" id="KW-0326">Glycosidase</keyword>
<feature type="signal peptide" evidence="5">
    <location>
        <begin position="1"/>
        <end position="19"/>
    </location>
</feature>
<dbReference type="Gene3D" id="2.115.10.20">
    <property type="entry name" value="Glycosyl hydrolase domain, family 43"/>
    <property type="match status" value="1"/>
</dbReference>
<dbReference type="EMBL" id="KV407459">
    <property type="protein sequence ID" value="KZF22265.1"/>
    <property type="molecule type" value="Genomic_DNA"/>
</dbReference>
<evidence type="ECO:0000256" key="1">
    <source>
        <dbReference type="ARBA" id="ARBA00009902"/>
    </source>
</evidence>
<dbReference type="SUPFAM" id="SSF75005">
    <property type="entry name" value="Arabinanase/levansucrase/invertase"/>
    <property type="match status" value="1"/>
</dbReference>
<dbReference type="GO" id="GO:0005987">
    <property type="term" value="P:sucrose catabolic process"/>
    <property type="evidence" value="ECO:0007669"/>
    <property type="project" value="TreeGrafter"/>
</dbReference>
<evidence type="ECO:0000256" key="5">
    <source>
        <dbReference type="SAM" id="SignalP"/>
    </source>
</evidence>
<dbReference type="Proteomes" id="UP000076632">
    <property type="component" value="Unassembled WGS sequence"/>
</dbReference>
<dbReference type="CDD" id="cd18621">
    <property type="entry name" value="GH32_XdINV-like"/>
    <property type="match status" value="1"/>
</dbReference>
<dbReference type="PANTHER" id="PTHR42800:SF3">
    <property type="entry name" value="GLYCOSYL HYDROLASE FAMILY 32 N-TERMINAL DOMAIN-CONTAINING PROTEIN"/>
    <property type="match status" value="1"/>
</dbReference>
<evidence type="ECO:0000313" key="9">
    <source>
        <dbReference type="Proteomes" id="UP000076632"/>
    </source>
</evidence>
<evidence type="ECO:0000313" key="8">
    <source>
        <dbReference type="EMBL" id="KZF22265.1"/>
    </source>
</evidence>
<dbReference type="InterPro" id="IPR013148">
    <property type="entry name" value="Glyco_hydro_32_N"/>
</dbReference>
<keyword evidence="5" id="KW-0732">Signal</keyword>
<evidence type="ECO:0000259" key="6">
    <source>
        <dbReference type="Pfam" id="PF00251"/>
    </source>
</evidence>
<dbReference type="InterPro" id="IPR001362">
    <property type="entry name" value="Glyco_hydro_32"/>
</dbReference>
<name>A0A165GJH9_XYLHT</name>
<dbReference type="STRING" id="1328760.A0A165GJH9"/>
<dbReference type="InterPro" id="IPR023296">
    <property type="entry name" value="Glyco_hydro_beta-prop_sf"/>
</dbReference>
<accession>A0A165GJH9</accession>
<dbReference type="GeneID" id="28896261"/>
<evidence type="ECO:0000259" key="7">
    <source>
        <dbReference type="Pfam" id="PF08244"/>
    </source>
</evidence>
<feature type="domain" description="Glycosyl hydrolase family 32 C-terminal" evidence="7">
    <location>
        <begin position="474"/>
        <end position="618"/>
    </location>
</feature>
<dbReference type="InterPro" id="IPR013320">
    <property type="entry name" value="ConA-like_dom_sf"/>
</dbReference>
<dbReference type="SUPFAM" id="SSF49899">
    <property type="entry name" value="Concanavalin A-like lectins/glucanases"/>
    <property type="match status" value="1"/>
</dbReference>
<evidence type="ECO:0000256" key="4">
    <source>
        <dbReference type="RuleBase" id="RU362110"/>
    </source>
</evidence>
<dbReference type="Pfam" id="PF00251">
    <property type="entry name" value="Glyco_hydro_32N"/>
    <property type="match status" value="1"/>
</dbReference>
<dbReference type="PANTHER" id="PTHR42800">
    <property type="entry name" value="EXOINULINASE INUD (AFU_ORTHOLOGUE AFUA_5G00480)"/>
    <property type="match status" value="1"/>
</dbReference>
<dbReference type="InParanoid" id="A0A165GJH9"/>
<dbReference type="Gene3D" id="2.60.120.560">
    <property type="entry name" value="Exo-inulinase, domain 1"/>
    <property type="match status" value="1"/>
</dbReference>
<proteinExistence type="inferred from homology"/>
<dbReference type="GO" id="GO:0004575">
    <property type="term" value="F:sucrose alpha-glucosidase activity"/>
    <property type="evidence" value="ECO:0007669"/>
    <property type="project" value="TreeGrafter"/>
</dbReference>
<reference evidence="8 9" key="1">
    <citation type="journal article" date="2016" name="Fungal Biol.">
        <title>The genome of Xylona heveae provides a window into fungal endophytism.</title>
        <authorList>
            <person name="Gazis R."/>
            <person name="Kuo A."/>
            <person name="Riley R."/>
            <person name="LaButti K."/>
            <person name="Lipzen A."/>
            <person name="Lin J."/>
            <person name="Amirebrahimi M."/>
            <person name="Hesse C.N."/>
            <person name="Spatafora J.W."/>
            <person name="Henrissat B."/>
            <person name="Hainaut M."/>
            <person name="Grigoriev I.V."/>
            <person name="Hibbett D.S."/>
        </authorList>
    </citation>
    <scope>NUCLEOTIDE SEQUENCE [LARGE SCALE GENOMIC DNA]</scope>
    <source>
        <strain evidence="8 9">TC161</strain>
    </source>
</reference>
<dbReference type="SMART" id="SM00640">
    <property type="entry name" value="Glyco_32"/>
    <property type="match status" value="1"/>
</dbReference>
<keyword evidence="9" id="KW-1185">Reference proteome</keyword>
<dbReference type="Pfam" id="PF08244">
    <property type="entry name" value="Glyco_hydro_32C"/>
    <property type="match status" value="1"/>
</dbReference>
<dbReference type="InterPro" id="IPR013189">
    <property type="entry name" value="Glyco_hydro_32_C"/>
</dbReference>
<feature type="domain" description="Glycosyl hydrolase family 32 N-terminal" evidence="6">
    <location>
        <begin position="90"/>
        <end position="404"/>
    </location>
</feature>